<dbReference type="Proteomes" id="UP000315540">
    <property type="component" value="Unassembled WGS sequence"/>
</dbReference>
<dbReference type="RefSeq" id="WP_140589682.1">
    <property type="nucleotide sequence ID" value="NZ_VFWZ01000001.1"/>
</dbReference>
<evidence type="ECO:0000313" key="3">
    <source>
        <dbReference type="Proteomes" id="UP000315540"/>
    </source>
</evidence>
<keyword evidence="3" id="KW-1185">Reference proteome</keyword>
<organism evidence="2 3">
    <name type="scientific">Aquimarina algicola</name>
    <dbReference type="NCBI Taxonomy" id="2589995"/>
    <lineage>
        <taxon>Bacteria</taxon>
        <taxon>Pseudomonadati</taxon>
        <taxon>Bacteroidota</taxon>
        <taxon>Flavobacteriia</taxon>
        <taxon>Flavobacteriales</taxon>
        <taxon>Flavobacteriaceae</taxon>
        <taxon>Aquimarina</taxon>
    </lineage>
</organism>
<name>A0A504JDW1_9FLAO</name>
<protein>
    <recommendedName>
        <fullName evidence="4">Cell surface protein SprA</fullName>
    </recommendedName>
</protein>
<gene>
    <name evidence="2" type="ORF">FHK87_03190</name>
</gene>
<dbReference type="OrthoDB" id="610610at2"/>
<comment type="caution">
    <text evidence="2">The sequence shown here is derived from an EMBL/GenBank/DDBJ whole genome shotgun (WGS) entry which is preliminary data.</text>
</comment>
<sequence>MKIKLLLFLWCISANSFFLLANEKDSLSVRKNLYVGESEAEFFHFPELDKKFPVVHKESFVKVTSPEFTFDAIQKEFPAPLSLTNDAKQEAKKGFREIDSTGRWIGSFRNEDIQVLPVGIKHKVNEVEYQLGFTKARFTKDYTELTVFAKVILPQSDKDGLPIELFFGANNVKLSHQGGIIGDANLVLLGDMFIPFNGGNWLLILKGGFDYKTGDALNKTFVTINCDGVKEMGIEGEVQFSRNLILPVKPNGDPLPETVKYEGAVKESFQIPNRVKGQFRAIASDWNDLIVEVNLSPFVLANQSNKFMFSVNQAVFDFSDLRTLNVNFPQHYFDEGLLLPSPETWRGVYVESLEVGLPKEFKTDGSIKNKSRVSFEAANLIIDSYGVSGYFSAKNLIPLESGRTSESKAWAYSVDAISISLVANRLVGADFNGRLLLPVSDIKTGQEQSDRLGLGYAGIISEEEYSLVVSTLDTINFDVFKAKAQLLPNSGVELTVVEDNFRPKAVLNGRMAISTSQKKSLQDEGEKEITFDANGKRRQNTVEFKGIEFQNLVLQTETPIISVDYFGYRDEVKLANFPVSIADIAFTSNAYGAGLEFDLMINLMGKNSKGFAATTRLGVFGKFEEQQYMQKWKYDRLTISKILIDANIGKVGFSGELMLFEDDPTYGKGFTGKLSLDIFDTEGLVQAKGLFGNTDSYRYFYVDFIGILPATIPIVPPVGLNAIGGGLSYNMERIGHSISNTSQDNLASNDIGQSLSGLIYEPNNEIGLDLRAAGFLGIKGSEAFRGKIMFSMLFNKNGGLNRIGFDGFGEFMVSASVGVNISVSFDLKALKKQLGLPEFLNKITPNKVLEVNIVDIKKEFAKSSLKADLHISYDFNNETLHGNSNIYVSVVDGLLRGIGPENRAGWAVFHFAPSEWYVHIGTPEDRLGLKMGIGSFSLETGGYFMIGDRMPGSPPPPPEVAEILGVDANELDYMRDENALGEGKGFAFGVNFKVDTGDLNFLILYARFQAGVGLDIMVKNYGQAKCINTGRQVGINGWYANGQAYAYLQGELGINIKLFFIRKKIPIIKGGAAILMQAKGPNPFWMRGYAAGYYDLLGGLVKGSYRFKITLGEECEFDNASPLGGIKMITDLTPRDNSGDVDVFAAPQAAFAMKVNQPLVIPEDDGDKTYKVILDRFNVTDKTGKEIVGKLEWGRMNDRATFISDDILPPDSKLKVTVEVSFQEKVNGVFKDIYVDGQKAVEKEERNFTTGGAPDHIPLHNIQYAYPVVDQQLFYPGEYNKGYIQLQRGQDYLFDDSQWKSTVKYIDETGDTQETAFGYNNGSNKVNYTLPKVSKDTKYLMAIVSTPKNTSTTNTGRSRVDQKQYDDGNTVQVRQNQAENILKEGEIDRLSYEFKSSEHKTFASKMKNIKITRNNWSKINSLVIYLESQIRYNEGFDLVELLGNKYSENKALVVAESDLKDIYFVRDINPILYQKFNSNNKYSITRDPSEYGYIPKKALPIFSNYITSLENETNLNWRRTRFPYKYNLPFIYYRDYISIRDRVYNDYAKGVLNSNSPEISIIKHEFRMMPEGKYTIKLQYILPGNIKGTSFDYKYKNELSFRQ</sequence>
<evidence type="ECO:0000313" key="2">
    <source>
        <dbReference type="EMBL" id="TPN89246.1"/>
    </source>
</evidence>
<evidence type="ECO:0008006" key="4">
    <source>
        <dbReference type="Google" id="ProtNLM"/>
    </source>
</evidence>
<reference evidence="2 3" key="1">
    <citation type="submission" date="2019-06" db="EMBL/GenBank/DDBJ databases">
        <authorList>
            <person name="Meng X."/>
        </authorList>
    </citation>
    <scope>NUCLEOTIDE SEQUENCE [LARGE SCALE GENOMIC DNA]</scope>
    <source>
        <strain evidence="2 3">M625</strain>
    </source>
</reference>
<accession>A0A504JDW1</accession>
<feature type="chain" id="PRO_5021358393" description="Cell surface protein SprA" evidence="1">
    <location>
        <begin position="22"/>
        <end position="1603"/>
    </location>
</feature>
<keyword evidence="1" id="KW-0732">Signal</keyword>
<feature type="signal peptide" evidence="1">
    <location>
        <begin position="1"/>
        <end position="21"/>
    </location>
</feature>
<proteinExistence type="predicted"/>
<dbReference type="EMBL" id="VFWZ01000001">
    <property type="protein sequence ID" value="TPN89246.1"/>
    <property type="molecule type" value="Genomic_DNA"/>
</dbReference>
<evidence type="ECO:0000256" key="1">
    <source>
        <dbReference type="SAM" id="SignalP"/>
    </source>
</evidence>